<dbReference type="EMBL" id="WHWB01033682">
    <property type="protein sequence ID" value="KAJ7418289.1"/>
    <property type="molecule type" value="Genomic_DNA"/>
</dbReference>
<protein>
    <submittedName>
        <fullName evidence="1">Uncharacterized protein</fullName>
    </submittedName>
</protein>
<organism evidence="1 2">
    <name type="scientific">Willisornis vidua</name>
    <name type="common">Xingu scale-backed antbird</name>
    <dbReference type="NCBI Taxonomy" id="1566151"/>
    <lineage>
        <taxon>Eukaryota</taxon>
        <taxon>Metazoa</taxon>
        <taxon>Chordata</taxon>
        <taxon>Craniata</taxon>
        <taxon>Vertebrata</taxon>
        <taxon>Euteleostomi</taxon>
        <taxon>Archelosauria</taxon>
        <taxon>Archosauria</taxon>
        <taxon>Dinosauria</taxon>
        <taxon>Saurischia</taxon>
        <taxon>Theropoda</taxon>
        <taxon>Coelurosauria</taxon>
        <taxon>Aves</taxon>
        <taxon>Neognathae</taxon>
        <taxon>Neoaves</taxon>
        <taxon>Telluraves</taxon>
        <taxon>Australaves</taxon>
        <taxon>Passeriformes</taxon>
        <taxon>Thamnophilidae</taxon>
        <taxon>Willisornis</taxon>
    </lineage>
</organism>
<accession>A0ABQ9DB05</accession>
<evidence type="ECO:0000313" key="1">
    <source>
        <dbReference type="EMBL" id="KAJ7418289.1"/>
    </source>
</evidence>
<dbReference type="Proteomes" id="UP001145742">
    <property type="component" value="Unassembled WGS sequence"/>
</dbReference>
<comment type="caution">
    <text evidence="1">The sequence shown here is derived from an EMBL/GenBank/DDBJ whole genome shotgun (WGS) entry which is preliminary data.</text>
</comment>
<name>A0ABQ9DB05_9PASS</name>
<evidence type="ECO:0000313" key="2">
    <source>
        <dbReference type="Proteomes" id="UP001145742"/>
    </source>
</evidence>
<reference evidence="1" key="1">
    <citation type="submission" date="2019-10" db="EMBL/GenBank/DDBJ databases">
        <authorList>
            <person name="Soares A.E.R."/>
            <person name="Aleixo A."/>
            <person name="Schneider P."/>
            <person name="Miyaki C.Y."/>
            <person name="Schneider M.P."/>
            <person name="Mello C."/>
            <person name="Vasconcelos A.T.R."/>
        </authorList>
    </citation>
    <scope>NUCLEOTIDE SEQUENCE</scope>
    <source>
        <tissue evidence="1">Muscle</tissue>
    </source>
</reference>
<gene>
    <name evidence="1" type="ORF">WISP_60126</name>
</gene>
<sequence length="142" mass="15485">MEERDGEVRWDGLCSRDAATRSAALDTIGQAVLRRAESIAPAAAADGLPVPAARDGLGQALARLLMLSRRCPFPDVREKSETILGGVQIQMRSEFVISENDESLEQTAKGRLVFCQVQDIRVYLKAKQMVISHLNFGGGQNT</sequence>
<keyword evidence="2" id="KW-1185">Reference proteome</keyword>
<proteinExistence type="predicted"/>